<evidence type="ECO:0000313" key="1">
    <source>
        <dbReference type="EMBL" id="GBP74720.1"/>
    </source>
</evidence>
<dbReference type="EMBL" id="BGZK01001219">
    <property type="protein sequence ID" value="GBP74720.1"/>
    <property type="molecule type" value="Genomic_DNA"/>
</dbReference>
<comment type="caution">
    <text evidence="1">The sequence shown here is derived from an EMBL/GenBank/DDBJ whole genome shotgun (WGS) entry which is preliminary data.</text>
</comment>
<sequence length="145" mass="17219">MRPEFTLSRSSYERHIDAKTLRPYKRRARKVMRVSLHCRPEWAGRCGRPRAYNLCIGLRICVRKALLRRRQKTTFRTVRFVIETDKRMTYWQIRKVRDQDSNAAQDIVTGVRYLSILWNQYSIIWMEIRSGEADSRVSGGLHAAC</sequence>
<name>A0A4C1YI39_EUMVA</name>
<evidence type="ECO:0000313" key="2">
    <source>
        <dbReference type="Proteomes" id="UP000299102"/>
    </source>
</evidence>
<gene>
    <name evidence="1" type="ORF">EVAR_103554_1</name>
</gene>
<proteinExistence type="predicted"/>
<keyword evidence="2" id="KW-1185">Reference proteome</keyword>
<accession>A0A4C1YI39</accession>
<organism evidence="1 2">
    <name type="scientific">Eumeta variegata</name>
    <name type="common">Bagworm moth</name>
    <name type="synonym">Eumeta japonica</name>
    <dbReference type="NCBI Taxonomy" id="151549"/>
    <lineage>
        <taxon>Eukaryota</taxon>
        <taxon>Metazoa</taxon>
        <taxon>Ecdysozoa</taxon>
        <taxon>Arthropoda</taxon>
        <taxon>Hexapoda</taxon>
        <taxon>Insecta</taxon>
        <taxon>Pterygota</taxon>
        <taxon>Neoptera</taxon>
        <taxon>Endopterygota</taxon>
        <taxon>Lepidoptera</taxon>
        <taxon>Glossata</taxon>
        <taxon>Ditrysia</taxon>
        <taxon>Tineoidea</taxon>
        <taxon>Psychidae</taxon>
        <taxon>Oiketicinae</taxon>
        <taxon>Eumeta</taxon>
    </lineage>
</organism>
<reference evidence="1 2" key="1">
    <citation type="journal article" date="2019" name="Commun. Biol.">
        <title>The bagworm genome reveals a unique fibroin gene that provides high tensile strength.</title>
        <authorList>
            <person name="Kono N."/>
            <person name="Nakamura H."/>
            <person name="Ohtoshi R."/>
            <person name="Tomita M."/>
            <person name="Numata K."/>
            <person name="Arakawa K."/>
        </authorList>
    </citation>
    <scope>NUCLEOTIDE SEQUENCE [LARGE SCALE GENOMIC DNA]</scope>
</reference>
<protein>
    <submittedName>
        <fullName evidence="1">Uncharacterized protein</fullName>
    </submittedName>
</protein>
<dbReference type="AlphaFoldDB" id="A0A4C1YI39"/>
<dbReference type="Proteomes" id="UP000299102">
    <property type="component" value="Unassembled WGS sequence"/>
</dbReference>